<reference evidence="2" key="1">
    <citation type="submission" date="2023-10" db="EMBL/GenBank/DDBJ databases">
        <title>Whole Genome based description of the genera Actinobaculum and Actinotignum reveals a complex phylogenetic relationship within the species included in the genus Actinotignum.</title>
        <authorList>
            <person name="Jensen C.S."/>
            <person name="Dargis R."/>
            <person name="Kemp M."/>
            <person name="Christensen J.J."/>
        </authorList>
    </citation>
    <scope>NUCLEOTIDE SEQUENCE</scope>
    <source>
        <strain evidence="2">SLA_B511</strain>
    </source>
</reference>
<dbReference type="EMBL" id="JAWNGC010000001">
    <property type="protein sequence ID" value="MDY5154305.1"/>
    <property type="molecule type" value="Genomic_DNA"/>
</dbReference>
<dbReference type="SUPFAM" id="SSF52980">
    <property type="entry name" value="Restriction endonuclease-like"/>
    <property type="match status" value="1"/>
</dbReference>
<sequence>MEHFNPGIYEGIPEVDYHSGVFGPRFSISSTDAKNILRAPAFFEYARHCPAPPNSAFDIGTVTHAKILGTPENIAVYPDEVLSTNGQATTRKARDFATNARELGLIPVKSADLVDVDDMVNAVKNHPIASQIFSEGTPEQSIYAQDAGTKTWMRGRVDWETTIDGETVLVDLKTTATNASLDDIERAVATYDYALQMEWYRAIWQAVAGEYPRFVHVFVSKKPPYLVNVVELDAEFQAIGRMQVREALDTWDAYQQGSIPAGYPEEIQLIAPPAYYANKYLEME</sequence>
<dbReference type="RefSeq" id="WP_320756211.1">
    <property type="nucleotide sequence ID" value="NZ_JAWNGC010000001.1"/>
</dbReference>
<evidence type="ECO:0000259" key="1">
    <source>
        <dbReference type="Pfam" id="PF12684"/>
    </source>
</evidence>
<proteinExistence type="predicted"/>
<organism evidence="2 3">
    <name type="scientific">Actinotignum urinale</name>
    <dbReference type="NCBI Taxonomy" id="190146"/>
    <lineage>
        <taxon>Bacteria</taxon>
        <taxon>Bacillati</taxon>
        <taxon>Actinomycetota</taxon>
        <taxon>Actinomycetes</taxon>
        <taxon>Actinomycetales</taxon>
        <taxon>Actinomycetaceae</taxon>
        <taxon>Actinotignum</taxon>
    </lineage>
</organism>
<evidence type="ECO:0000313" key="2">
    <source>
        <dbReference type="EMBL" id="MDY5154305.1"/>
    </source>
</evidence>
<dbReference type="InterPro" id="IPR011604">
    <property type="entry name" value="PDDEXK-like_dom_sf"/>
</dbReference>
<feature type="domain" description="Putative exodeoxyribonuclease 8 PDDEXK-like" evidence="1">
    <location>
        <begin position="99"/>
        <end position="269"/>
    </location>
</feature>
<dbReference type="Pfam" id="PF12684">
    <property type="entry name" value="DUF3799"/>
    <property type="match status" value="1"/>
</dbReference>
<protein>
    <submittedName>
        <fullName evidence="2">PD-(D/E)XK nuclease-like domain-containing protein</fullName>
    </submittedName>
</protein>
<dbReference type="InterPro" id="IPR024432">
    <property type="entry name" value="Put_RecE_PDDEXK-like_dom"/>
</dbReference>
<dbReference type="InterPro" id="IPR011335">
    <property type="entry name" value="Restrct_endonuc-II-like"/>
</dbReference>
<gene>
    <name evidence="2" type="ORF">R6G80_00985</name>
</gene>
<dbReference type="Proteomes" id="UP001281731">
    <property type="component" value="Unassembled WGS sequence"/>
</dbReference>
<evidence type="ECO:0000313" key="3">
    <source>
        <dbReference type="Proteomes" id="UP001281731"/>
    </source>
</evidence>
<dbReference type="AlphaFoldDB" id="A0AAW9HVC7"/>
<name>A0AAW9HVC7_9ACTO</name>
<comment type="caution">
    <text evidence="2">The sequence shown here is derived from an EMBL/GenBank/DDBJ whole genome shotgun (WGS) entry which is preliminary data.</text>
</comment>
<dbReference type="Gene3D" id="3.90.320.10">
    <property type="match status" value="1"/>
</dbReference>
<accession>A0AAW9HVC7</accession>